<dbReference type="EMBL" id="LZKG01000095">
    <property type="protein sequence ID" value="OBI28967.1"/>
    <property type="molecule type" value="Genomic_DNA"/>
</dbReference>
<proteinExistence type="predicted"/>
<comment type="caution">
    <text evidence="2">The sequence shown here is derived from an EMBL/GenBank/DDBJ whole genome shotgun (WGS) entry which is preliminary data.</text>
</comment>
<feature type="transmembrane region" description="Helical" evidence="1">
    <location>
        <begin position="66"/>
        <end position="89"/>
    </location>
</feature>
<feature type="transmembrane region" description="Helical" evidence="1">
    <location>
        <begin position="40"/>
        <end position="59"/>
    </location>
</feature>
<dbReference type="RefSeq" id="WP_064922915.1">
    <property type="nucleotide sequence ID" value="NZ_LZJK01000123.1"/>
</dbReference>
<sequence length="92" mass="9309">MIPLPRPWLLSSIMLVGTAVGVLTGVGTTLLITAHVRPDAVIALVLGVPSVAGLVLVLVSSRRWVTAVGAFLLALAVGWFGALAAIQAVSGV</sequence>
<name>A0A1A2NNB3_MYCSD</name>
<dbReference type="Pfam" id="PF16936">
    <property type="entry name" value="Holin_9"/>
    <property type="match status" value="1"/>
</dbReference>
<evidence type="ECO:0000313" key="2">
    <source>
        <dbReference type="EMBL" id="OBI28967.1"/>
    </source>
</evidence>
<gene>
    <name evidence="2" type="ORF">A5710_02415</name>
</gene>
<dbReference type="Proteomes" id="UP000093943">
    <property type="component" value="Unassembled WGS sequence"/>
</dbReference>
<dbReference type="InterPro" id="IPR031614">
    <property type="entry name" value="Holin_9"/>
</dbReference>
<organism evidence="2 3">
    <name type="scientific">Mycolicibacter sinensis (strain JDM601)</name>
    <name type="common">Mycobacterium sinense</name>
    <dbReference type="NCBI Taxonomy" id="875328"/>
    <lineage>
        <taxon>Bacteria</taxon>
        <taxon>Bacillati</taxon>
        <taxon>Actinomycetota</taxon>
        <taxon>Actinomycetes</taxon>
        <taxon>Mycobacteriales</taxon>
        <taxon>Mycobacteriaceae</taxon>
        <taxon>Mycolicibacter</taxon>
    </lineage>
</organism>
<protein>
    <recommendedName>
        <fullName evidence="4">Hydrophobic protein</fullName>
    </recommendedName>
</protein>
<feature type="transmembrane region" description="Helical" evidence="1">
    <location>
        <begin position="12"/>
        <end position="34"/>
    </location>
</feature>
<reference evidence="3" key="1">
    <citation type="submission" date="2016-06" db="EMBL/GenBank/DDBJ databases">
        <authorList>
            <person name="Sutton G."/>
            <person name="Brinkac L."/>
            <person name="Sanka R."/>
            <person name="Adams M."/>
            <person name="Lau E."/>
            <person name="Sam S."/>
            <person name="Sreng N."/>
            <person name="Him V."/>
            <person name="Kerleguer A."/>
            <person name="Cheng S."/>
        </authorList>
    </citation>
    <scope>NUCLEOTIDE SEQUENCE [LARGE SCALE GENOMIC DNA]</scope>
    <source>
        <strain evidence="3">E1876</strain>
    </source>
</reference>
<keyword evidence="1" id="KW-1133">Transmembrane helix</keyword>
<keyword evidence="1" id="KW-0472">Membrane</keyword>
<accession>A0A1A2NNB3</accession>
<keyword evidence="1" id="KW-0812">Transmembrane</keyword>
<dbReference type="AlphaFoldDB" id="A0A1A2NNB3"/>
<evidence type="ECO:0000313" key="3">
    <source>
        <dbReference type="Proteomes" id="UP000093943"/>
    </source>
</evidence>
<evidence type="ECO:0000256" key="1">
    <source>
        <dbReference type="SAM" id="Phobius"/>
    </source>
</evidence>
<evidence type="ECO:0008006" key="4">
    <source>
        <dbReference type="Google" id="ProtNLM"/>
    </source>
</evidence>